<dbReference type="Pfam" id="PF01547">
    <property type="entry name" value="SBP_bac_1"/>
    <property type="match status" value="1"/>
</dbReference>
<proteinExistence type="predicted"/>
<gene>
    <name evidence="2" type="ORF">JJN12_05705</name>
</gene>
<evidence type="ECO:0000256" key="1">
    <source>
        <dbReference type="SAM" id="SignalP"/>
    </source>
</evidence>
<accession>A0ABS1J026</accession>
<feature type="chain" id="PRO_5045834313" evidence="1">
    <location>
        <begin position="22"/>
        <end position="363"/>
    </location>
</feature>
<reference evidence="2 3" key="1">
    <citation type="submission" date="2021-01" db="EMBL/GenBank/DDBJ databases">
        <title>Isolation and description of Catonella massiliensis sp. nov., a novel Catonella species, isolated from a stable periodontitis subject.</title>
        <authorList>
            <person name="Antezack A."/>
            <person name="Boxberger M."/>
            <person name="La Scola B."/>
            <person name="Monnet-Corti V."/>
        </authorList>
    </citation>
    <scope>NUCLEOTIDE SEQUENCE [LARGE SCALE GENOMIC DNA]</scope>
    <source>
        <strain evidence="2 3">Marseille-Q4567</strain>
    </source>
</reference>
<dbReference type="PROSITE" id="PS51257">
    <property type="entry name" value="PROKAR_LIPOPROTEIN"/>
    <property type="match status" value="1"/>
</dbReference>
<keyword evidence="1" id="KW-0732">Signal</keyword>
<keyword evidence="3" id="KW-1185">Reference proteome</keyword>
<dbReference type="SUPFAM" id="SSF53850">
    <property type="entry name" value="Periplasmic binding protein-like II"/>
    <property type="match status" value="1"/>
</dbReference>
<organism evidence="2 3">
    <name type="scientific">Catonella massiliensis</name>
    <dbReference type="NCBI Taxonomy" id="2799636"/>
    <lineage>
        <taxon>Bacteria</taxon>
        <taxon>Bacillati</taxon>
        <taxon>Bacillota</taxon>
        <taxon>Clostridia</taxon>
        <taxon>Lachnospirales</taxon>
        <taxon>Lachnospiraceae</taxon>
        <taxon>Catonella</taxon>
    </lineage>
</organism>
<name>A0ABS1J026_9FIRM</name>
<dbReference type="InterPro" id="IPR050490">
    <property type="entry name" value="Bact_solute-bd_prot1"/>
</dbReference>
<feature type="signal peptide" evidence="1">
    <location>
        <begin position="1"/>
        <end position="21"/>
    </location>
</feature>
<evidence type="ECO:0000313" key="2">
    <source>
        <dbReference type="EMBL" id="MBK5897284.1"/>
    </source>
</evidence>
<dbReference type="Proteomes" id="UP000604730">
    <property type="component" value="Unassembled WGS sequence"/>
</dbReference>
<dbReference type="EMBL" id="JAEPRJ010000001">
    <property type="protein sequence ID" value="MBK5897284.1"/>
    <property type="molecule type" value="Genomic_DNA"/>
</dbReference>
<sequence>MMKVKLLFLTVLIVFSMCSCNKPISQENKVNITLLHGFGGASKEDIIMRKIYKEFEEKNTDISLTLVSVPSFNQVLEKAKDLLVIGKAPNIIYNGNSDSSTVYKFMVEKGYALNLMPYIENDSELKENISKIVLNTWKEAPNALYTVTDILETKGYWYNKEIFKLAGIEKIPGDYNSFVTMVKKINYWSKEHSNSTVAVQLTDNLVNSLTESLNGKNNKAISIEIGDFLKQNNIKKVDSLYKDELRSFNVGHSAVYFGEIHEKRNITNNMKAGFESFPIGKGLNKFSLFPSSGYIISNWGSKVQEEASIRFIKYMLSKEVQEKLLTELYKLPSNPNIDIELVKDKDIEVYNAYKEILSKNNPN</sequence>
<dbReference type="InterPro" id="IPR006059">
    <property type="entry name" value="SBP"/>
</dbReference>
<evidence type="ECO:0000313" key="3">
    <source>
        <dbReference type="Proteomes" id="UP000604730"/>
    </source>
</evidence>
<dbReference type="PANTHER" id="PTHR43649">
    <property type="entry name" value="ARABINOSE-BINDING PROTEIN-RELATED"/>
    <property type="match status" value="1"/>
</dbReference>
<comment type="caution">
    <text evidence="2">The sequence shown here is derived from an EMBL/GenBank/DDBJ whole genome shotgun (WGS) entry which is preliminary data.</text>
</comment>
<dbReference type="Gene3D" id="3.40.190.10">
    <property type="entry name" value="Periplasmic binding protein-like II"/>
    <property type="match status" value="2"/>
</dbReference>
<protein>
    <submittedName>
        <fullName evidence="2">Carbohydrate ABC transporter substrate-binding protein</fullName>
    </submittedName>
</protein>
<dbReference type="RefSeq" id="WP_208428778.1">
    <property type="nucleotide sequence ID" value="NZ_JAEPRJ010000001.1"/>
</dbReference>